<dbReference type="InterPro" id="IPR020058">
    <property type="entry name" value="Glu/Gln-tRNA-synth_Ib_cat-dom"/>
</dbReference>
<dbReference type="SUPFAM" id="SSF52374">
    <property type="entry name" value="Nucleotidylyl transferase"/>
    <property type="match status" value="1"/>
</dbReference>
<comment type="function">
    <text evidence="7">Catalyzes the attachment of glutamate to tRNA(Glu) in a two-step reaction: glutamate is first activated by ATP to form Glu-AMP and then transferred to the acceptor end of tRNA(Glu).</text>
</comment>
<dbReference type="PANTHER" id="PTHR43311">
    <property type="entry name" value="GLUTAMATE--TRNA LIGASE"/>
    <property type="match status" value="1"/>
</dbReference>
<organism evidence="10 11">
    <name type="scientific">Streptoalloteichus tenebrarius (strain ATCC 17920 / DSM 40477 / JCM 4838 / CBS 697.72 / NBRC 16177 / NCIMB 11028 / NRRL B-12390 / A12253. 1 / ISP 5477)</name>
    <name type="common">Streptomyces tenebrarius</name>
    <dbReference type="NCBI Taxonomy" id="1933"/>
    <lineage>
        <taxon>Bacteria</taxon>
        <taxon>Bacillati</taxon>
        <taxon>Actinomycetota</taxon>
        <taxon>Actinomycetes</taxon>
        <taxon>Pseudonocardiales</taxon>
        <taxon>Pseudonocardiaceae</taxon>
        <taxon>Streptoalloteichus</taxon>
    </lineage>
</organism>
<feature type="domain" description="Glutamyl/glutaminyl-tRNA synthetase class Ib catalytic" evidence="8">
    <location>
        <begin position="5"/>
        <end position="304"/>
    </location>
</feature>
<comment type="cofactor">
    <cofactor evidence="7">
        <name>Zn(2+)</name>
        <dbReference type="ChEBI" id="CHEBI:29105"/>
    </cofactor>
    <text evidence="7">Binds 1 zinc ion per subunit.</text>
</comment>
<keyword evidence="3 7" id="KW-0547">Nucleotide-binding</keyword>
<gene>
    <name evidence="7" type="primary">gltX</name>
    <name evidence="10" type="ORF">LX15_002548</name>
</gene>
<dbReference type="InterPro" id="IPR000924">
    <property type="entry name" value="Glu/Gln-tRNA-synth"/>
</dbReference>
<feature type="domain" description="Aminoacyl-tRNA synthetase class I anticodon-binding" evidence="9">
    <location>
        <begin position="319"/>
        <end position="463"/>
    </location>
</feature>
<dbReference type="HAMAP" id="MF_00022">
    <property type="entry name" value="Glu_tRNA_synth_type1"/>
    <property type="match status" value="1"/>
</dbReference>
<dbReference type="InterPro" id="IPR014729">
    <property type="entry name" value="Rossmann-like_a/b/a_fold"/>
</dbReference>
<reference evidence="10 11" key="1">
    <citation type="submission" date="2022-06" db="EMBL/GenBank/DDBJ databases">
        <title>Genomic Encyclopedia of Archaeal and Bacterial Type Strains, Phase II (KMG-II): from individual species to whole genera.</title>
        <authorList>
            <person name="Goeker M."/>
        </authorList>
    </citation>
    <scope>NUCLEOTIDE SEQUENCE [LARGE SCALE GENOMIC DNA]</scope>
    <source>
        <strain evidence="10 11">DSM 40477</strain>
    </source>
</reference>
<keyword evidence="11" id="KW-1185">Reference proteome</keyword>
<feature type="short sequence motif" description="'KMSKS' region" evidence="7">
    <location>
        <begin position="236"/>
        <end position="240"/>
    </location>
</feature>
<evidence type="ECO:0000313" key="10">
    <source>
        <dbReference type="EMBL" id="MCP2258850.1"/>
    </source>
</evidence>
<keyword evidence="2 7" id="KW-0436">Ligase</keyword>
<sequence length="472" mass="52369">MSGAIRVRFAPSPTGMFHVGGARSALFNWALARRSGGRFVLRIEDTDEARNRPEWVEGIISALAAIGISDQDPVFEGPYFQSHNAEAQREAARTLHAQGRAYYCDCTREALVERTGSQQLGYDGHCRDRGLEHAEGRALRFRTPDTGVTVVDDVVRGRTEFPNNAMEDFVVARGNGTPVFILANAVDDIRERITHVIRGEEHLSNAPKQQLLWEALGAVPPVWAHLPVIVNEKRQKLSKRRDKVALEDYLAEGYLPEAMVNYLMLLGWGPGDDVEIRPYAELEERFRLEDVNKAPAAFDVKKLAAFNGEYIRALDEDAFVQACQRWLTAPHAPWEPEAFDEAAFRAVAPLAQTRLSVLSDITAYVDWLFLPEPPEDEASWTKAMKPGAEEILASVRRRWAEVDWTAEALKADLEAVAGEQGLKLGKAQAPVRVAVTGRTVGLPLFESVQVLGRERTLARIDAAAARLAAQDA</sequence>
<protein>
    <recommendedName>
        <fullName evidence="7">Glutamate--tRNA ligase</fullName>
        <ecNumber evidence="7">6.1.1.17</ecNumber>
    </recommendedName>
    <alternativeName>
        <fullName evidence="7">Glutamyl-tRNA synthetase</fullName>
        <shortName evidence="7">GluRS</shortName>
    </alternativeName>
</protein>
<dbReference type="NCBIfam" id="TIGR00464">
    <property type="entry name" value="gltX_bact"/>
    <property type="match status" value="1"/>
</dbReference>
<comment type="similarity">
    <text evidence="1 7">Belongs to the class-I aminoacyl-tRNA synthetase family. Glutamate--tRNA ligase type 1 subfamily.</text>
</comment>
<feature type="binding site" evidence="7">
    <location>
        <position position="239"/>
    </location>
    <ligand>
        <name>ATP</name>
        <dbReference type="ChEBI" id="CHEBI:30616"/>
    </ligand>
</feature>
<dbReference type="Pfam" id="PF19269">
    <property type="entry name" value="Anticodon_2"/>
    <property type="match status" value="1"/>
</dbReference>
<proteinExistence type="inferred from homology"/>
<dbReference type="PROSITE" id="PS00178">
    <property type="entry name" value="AA_TRNA_LIGASE_I"/>
    <property type="match status" value="1"/>
</dbReference>
<dbReference type="InterPro" id="IPR004527">
    <property type="entry name" value="Glu-tRNA-ligase_bac/mito"/>
</dbReference>
<dbReference type="InterPro" id="IPR049940">
    <property type="entry name" value="GluQ/Sye"/>
</dbReference>
<feature type="binding site" evidence="7">
    <location>
        <position position="104"/>
    </location>
    <ligand>
        <name>Zn(2+)</name>
        <dbReference type="ChEBI" id="CHEBI:29105"/>
    </ligand>
</feature>
<dbReference type="Gene3D" id="3.40.50.620">
    <property type="entry name" value="HUPs"/>
    <property type="match status" value="1"/>
</dbReference>
<dbReference type="PRINTS" id="PR00987">
    <property type="entry name" value="TRNASYNTHGLU"/>
</dbReference>
<keyword evidence="7" id="KW-0963">Cytoplasm</keyword>
<dbReference type="CDD" id="cd00808">
    <property type="entry name" value="GluRS_core"/>
    <property type="match status" value="1"/>
</dbReference>
<keyword evidence="4 7" id="KW-0067">ATP-binding</keyword>
<evidence type="ECO:0000256" key="5">
    <source>
        <dbReference type="ARBA" id="ARBA00022917"/>
    </source>
</evidence>
<name>A0ABT1HTL2_STRSD</name>
<evidence type="ECO:0000313" key="11">
    <source>
        <dbReference type="Proteomes" id="UP001205311"/>
    </source>
</evidence>
<dbReference type="Proteomes" id="UP001205311">
    <property type="component" value="Unassembled WGS sequence"/>
</dbReference>
<evidence type="ECO:0000256" key="4">
    <source>
        <dbReference type="ARBA" id="ARBA00022840"/>
    </source>
</evidence>
<evidence type="ECO:0000259" key="9">
    <source>
        <dbReference type="Pfam" id="PF19269"/>
    </source>
</evidence>
<comment type="caution">
    <text evidence="10">The sequence shown here is derived from an EMBL/GenBank/DDBJ whole genome shotgun (WGS) entry which is preliminary data.</text>
</comment>
<evidence type="ECO:0000256" key="2">
    <source>
        <dbReference type="ARBA" id="ARBA00022598"/>
    </source>
</evidence>
<dbReference type="InterPro" id="IPR008925">
    <property type="entry name" value="aa_tRNA-synth_I_cd-bd_sf"/>
</dbReference>
<comment type="catalytic activity">
    <reaction evidence="7">
        <text>tRNA(Glu) + L-glutamate + ATP = L-glutamyl-tRNA(Glu) + AMP + diphosphate</text>
        <dbReference type="Rhea" id="RHEA:23540"/>
        <dbReference type="Rhea" id="RHEA-COMP:9663"/>
        <dbReference type="Rhea" id="RHEA-COMP:9680"/>
        <dbReference type="ChEBI" id="CHEBI:29985"/>
        <dbReference type="ChEBI" id="CHEBI:30616"/>
        <dbReference type="ChEBI" id="CHEBI:33019"/>
        <dbReference type="ChEBI" id="CHEBI:78442"/>
        <dbReference type="ChEBI" id="CHEBI:78520"/>
        <dbReference type="ChEBI" id="CHEBI:456215"/>
        <dbReference type="EC" id="6.1.1.17"/>
    </reaction>
</comment>
<comment type="subunit">
    <text evidence="7">Monomer.</text>
</comment>
<evidence type="ECO:0000259" key="8">
    <source>
        <dbReference type="Pfam" id="PF00749"/>
    </source>
</evidence>
<accession>A0ABT1HTL2</accession>
<dbReference type="Gene3D" id="1.10.10.350">
    <property type="match status" value="1"/>
</dbReference>
<evidence type="ECO:0000256" key="3">
    <source>
        <dbReference type="ARBA" id="ARBA00022741"/>
    </source>
</evidence>
<dbReference type="Pfam" id="PF00749">
    <property type="entry name" value="tRNA-synt_1c"/>
    <property type="match status" value="1"/>
</dbReference>
<evidence type="ECO:0000256" key="7">
    <source>
        <dbReference type="HAMAP-Rule" id="MF_00022"/>
    </source>
</evidence>
<keyword evidence="7" id="KW-0479">Metal-binding</keyword>
<dbReference type="InterPro" id="IPR020751">
    <property type="entry name" value="aa-tRNA-synth_I_codon-bd_sub2"/>
</dbReference>
<dbReference type="InterPro" id="IPR033910">
    <property type="entry name" value="GluRS_core"/>
</dbReference>
<keyword evidence="6 7" id="KW-0030">Aminoacyl-tRNA synthetase</keyword>
<feature type="short sequence motif" description="'HIGH' region" evidence="7">
    <location>
        <begin position="11"/>
        <end position="21"/>
    </location>
</feature>
<evidence type="ECO:0000256" key="6">
    <source>
        <dbReference type="ARBA" id="ARBA00023146"/>
    </source>
</evidence>
<feature type="binding site" evidence="7">
    <location>
        <position position="128"/>
    </location>
    <ligand>
        <name>Zn(2+)</name>
        <dbReference type="ChEBI" id="CHEBI:29105"/>
    </ligand>
</feature>
<dbReference type="SUPFAM" id="SSF48163">
    <property type="entry name" value="An anticodon-binding domain of class I aminoacyl-tRNA synthetases"/>
    <property type="match status" value="1"/>
</dbReference>
<dbReference type="RefSeq" id="WP_253669763.1">
    <property type="nucleotide sequence ID" value="NZ_JAMTCP010000011.1"/>
</dbReference>
<feature type="binding site" evidence="7">
    <location>
        <position position="106"/>
    </location>
    <ligand>
        <name>Zn(2+)</name>
        <dbReference type="ChEBI" id="CHEBI:29105"/>
    </ligand>
</feature>
<comment type="subcellular location">
    <subcellularLocation>
        <location evidence="7">Cytoplasm</location>
    </subcellularLocation>
</comment>
<dbReference type="PANTHER" id="PTHR43311:SF2">
    <property type="entry name" value="GLUTAMATE--TRNA LIGASE, MITOCHONDRIAL-RELATED"/>
    <property type="match status" value="1"/>
</dbReference>
<dbReference type="EMBL" id="JAMTCP010000011">
    <property type="protein sequence ID" value="MCP2258850.1"/>
    <property type="molecule type" value="Genomic_DNA"/>
</dbReference>
<dbReference type="InterPro" id="IPR045462">
    <property type="entry name" value="aa-tRNA-synth_I_cd-bd"/>
</dbReference>
<dbReference type="InterPro" id="IPR001412">
    <property type="entry name" value="aa-tRNA-synth_I_CS"/>
</dbReference>
<feature type="binding site" evidence="7">
    <location>
        <position position="126"/>
    </location>
    <ligand>
        <name>Zn(2+)</name>
        <dbReference type="ChEBI" id="CHEBI:29105"/>
    </ligand>
</feature>
<keyword evidence="7" id="KW-0862">Zinc</keyword>
<dbReference type="EC" id="6.1.1.17" evidence="7"/>
<evidence type="ECO:0000256" key="1">
    <source>
        <dbReference type="ARBA" id="ARBA00007894"/>
    </source>
</evidence>
<keyword evidence="5 7" id="KW-0648">Protein biosynthesis</keyword>